<dbReference type="InterPro" id="IPR027795">
    <property type="entry name" value="CASTOR_ACT_dom"/>
</dbReference>
<evidence type="ECO:0000259" key="1">
    <source>
        <dbReference type="Pfam" id="PF13840"/>
    </source>
</evidence>
<name>A0A6J4RRA9_9ACTN</name>
<dbReference type="EMBL" id="CADCVT010000057">
    <property type="protein sequence ID" value="CAA9479007.1"/>
    <property type="molecule type" value="Genomic_DNA"/>
</dbReference>
<dbReference type="Gene3D" id="3.30.2130.10">
    <property type="entry name" value="VC0802-like"/>
    <property type="match status" value="1"/>
</dbReference>
<dbReference type="Pfam" id="PF13840">
    <property type="entry name" value="ACT_7"/>
    <property type="match status" value="1"/>
</dbReference>
<feature type="domain" description="CASTOR ACT" evidence="1">
    <location>
        <begin position="56"/>
        <end position="118"/>
    </location>
</feature>
<dbReference type="InterPro" id="IPR045865">
    <property type="entry name" value="ACT-like_dom_sf"/>
</dbReference>
<reference evidence="2" key="1">
    <citation type="submission" date="2020-02" db="EMBL/GenBank/DDBJ databases">
        <authorList>
            <person name="Meier V. D."/>
        </authorList>
    </citation>
    <scope>NUCLEOTIDE SEQUENCE</scope>
    <source>
        <strain evidence="2">AVDCRST_MAG85</strain>
    </source>
</reference>
<accession>A0A6J4RRA9</accession>
<evidence type="ECO:0000313" key="2">
    <source>
        <dbReference type="EMBL" id="CAA9479007.1"/>
    </source>
</evidence>
<protein>
    <recommendedName>
        <fullName evidence="1">CASTOR ACT domain-containing protein</fullName>
    </recommendedName>
</protein>
<dbReference type="AlphaFoldDB" id="A0A6J4RRA9"/>
<gene>
    <name evidence="2" type="ORF">AVDCRST_MAG85-540</name>
</gene>
<dbReference type="PIRSF" id="PIRSF008459">
    <property type="entry name" value="UCP008459"/>
    <property type="match status" value="1"/>
</dbReference>
<dbReference type="SUPFAM" id="SSF55021">
    <property type="entry name" value="ACT-like"/>
    <property type="match status" value="1"/>
</dbReference>
<dbReference type="InterPro" id="IPR016540">
    <property type="entry name" value="UCP008459"/>
</dbReference>
<sequence length="127" mass="13411">MHLTQLDTDLAICRLPVRDGVPPWFTLEPPLTAAVVRGGELTLVAPQASVPDDVTAERGWRAIEVTGPLDLTMTGVMAALSQALAQAGVALFAVSSYDTDVLLVRRTQLQAAVDALRDAGHVVGDQP</sequence>
<proteinExistence type="predicted"/>
<organism evidence="2">
    <name type="scientific">uncultured Solirubrobacteraceae bacterium</name>
    <dbReference type="NCBI Taxonomy" id="1162706"/>
    <lineage>
        <taxon>Bacteria</taxon>
        <taxon>Bacillati</taxon>
        <taxon>Actinomycetota</taxon>
        <taxon>Thermoleophilia</taxon>
        <taxon>Solirubrobacterales</taxon>
        <taxon>Solirubrobacteraceae</taxon>
        <taxon>environmental samples</taxon>
    </lineage>
</organism>